<keyword evidence="1" id="KW-0677">Repeat</keyword>
<dbReference type="InterPro" id="IPR036770">
    <property type="entry name" value="Ankyrin_rpt-contain_sf"/>
</dbReference>
<dbReference type="InterPro" id="IPR002110">
    <property type="entry name" value="Ankyrin_rpt"/>
</dbReference>
<comment type="caution">
    <text evidence="5">The sequence shown here is derived from an EMBL/GenBank/DDBJ whole genome shotgun (WGS) entry which is preliminary data.</text>
</comment>
<dbReference type="PANTHER" id="PTHR24180:SF45">
    <property type="entry name" value="POLY [ADP-RIBOSE] POLYMERASE TANKYRASE"/>
    <property type="match status" value="1"/>
</dbReference>
<dbReference type="Pfam" id="PF12796">
    <property type="entry name" value="Ank_2"/>
    <property type="match status" value="1"/>
</dbReference>
<dbReference type="Gene3D" id="1.25.40.20">
    <property type="entry name" value="Ankyrin repeat-containing domain"/>
    <property type="match status" value="1"/>
</dbReference>
<feature type="repeat" description="ANK" evidence="3">
    <location>
        <begin position="252"/>
        <end position="284"/>
    </location>
</feature>
<evidence type="ECO:0000256" key="2">
    <source>
        <dbReference type="ARBA" id="ARBA00023043"/>
    </source>
</evidence>
<feature type="region of interest" description="Disordered" evidence="4">
    <location>
        <begin position="146"/>
        <end position="168"/>
    </location>
</feature>
<dbReference type="SMART" id="SM00248">
    <property type="entry name" value="ANK"/>
    <property type="match status" value="1"/>
</dbReference>
<feature type="compositionally biased region" description="Basic and acidic residues" evidence="4">
    <location>
        <begin position="151"/>
        <end position="161"/>
    </location>
</feature>
<dbReference type="EMBL" id="JBFXLR010000014">
    <property type="protein sequence ID" value="KAL2853181.1"/>
    <property type="molecule type" value="Genomic_DNA"/>
</dbReference>
<dbReference type="SUPFAM" id="SSF48403">
    <property type="entry name" value="Ankyrin repeat"/>
    <property type="match status" value="1"/>
</dbReference>
<evidence type="ECO:0000256" key="4">
    <source>
        <dbReference type="SAM" id="MobiDB-lite"/>
    </source>
</evidence>
<dbReference type="PROSITE" id="PS50088">
    <property type="entry name" value="ANK_REPEAT"/>
    <property type="match status" value="1"/>
</dbReference>
<dbReference type="PANTHER" id="PTHR24180">
    <property type="entry name" value="CYCLIN-DEPENDENT KINASE INHIBITOR 2C-RELATED"/>
    <property type="match status" value="1"/>
</dbReference>
<evidence type="ECO:0000313" key="5">
    <source>
        <dbReference type="EMBL" id="KAL2853181.1"/>
    </source>
</evidence>
<keyword evidence="2 3" id="KW-0040">ANK repeat</keyword>
<dbReference type="InterPro" id="IPR051637">
    <property type="entry name" value="Ank_repeat_dom-contain_49"/>
</dbReference>
<organism evidence="5 6">
    <name type="scientific">Aspergillus pseudodeflectus</name>
    <dbReference type="NCBI Taxonomy" id="176178"/>
    <lineage>
        <taxon>Eukaryota</taxon>
        <taxon>Fungi</taxon>
        <taxon>Dikarya</taxon>
        <taxon>Ascomycota</taxon>
        <taxon>Pezizomycotina</taxon>
        <taxon>Eurotiomycetes</taxon>
        <taxon>Eurotiomycetidae</taxon>
        <taxon>Eurotiales</taxon>
        <taxon>Aspergillaceae</taxon>
        <taxon>Aspergillus</taxon>
        <taxon>Aspergillus subgen. Nidulantes</taxon>
    </lineage>
</organism>
<name>A0ABR4KLM4_9EURO</name>
<reference evidence="5 6" key="1">
    <citation type="submission" date="2024-07" db="EMBL/GenBank/DDBJ databases">
        <title>Section-level genome sequencing and comparative genomics of Aspergillus sections Usti and Cavernicolus.</title>
        <authorList>
            <consortium name="Lawrence Berkeley National Laboratory"/>
            <person name="Nybo J.L."/>
            <person name="Vesth T.C."/>
            <person name="Theobald S."/>
            <person name="Frisvad J.C."/>
            <person name="Larsen T.O."/>
            <person name="Kjaerboelling I."/>
            <person name="Rothschild-Mancinelli K."/>
            <person name="Lyhne E.K."/>
            <person name="Kogle M.E."/>
            <person name="Barry K."/>
            <person name="Clum A."/>
            <person name="Na H."/>
            <person name="Ledsgaard L."/>
            <person name="Lin J."/>
            <person name="Lipzen A."/>
            <person name="Kuo A."/>
            <person name="Riley R."/>
            <person name="Mondo S."/>
            <person name="LaButti K."/>
            <person name="Haridas S."/>
            <person name="Pangalinan J."/>
            <person name="Salamov A.A."/>
            <person name="Simmons B.A."/>
            <person name="Magnuson J.K."/>
            <person name="Chen J."/>
            <person name="Drula E."/>
            <person name="Henrissat B."/>
            <person name="Wiebenga A."/>
            <person name="Lubbers R.J."/>
            <person name="Gomes A.C."/>
            <person name="Macurrencykelacurrency M.R."/>
            <person name="Stajich J."/>
            <person name="Grigoriev I.V."/>
            <person name="Mortensen U.H."/>
            <person name="De vries R.P."/>
            <person name="Baker S.E."/>
            <person name="Andersen M.R."/>
        </authorList>
    </citation>
    <scope>NUCLEOTIDE SEQUENCE [LARGE SCALE GENOMIC DNA]</scope>
    <source>
        <strain evidence="5 6">CBS 756.74</strain>
    </source>
</reference>
<evidence type="ECO:0008006" key="7">
    <source>
        <dbReference type="Google" id="ProtNLM"/>
    </source>
</evidence>
<accession>A0ABR4KLM4</accession>
<sequence>MAEALGVAASAISILTLTAQIIDSIDKLRALHTFVKTASIEFEDLLAEIEIIQAVLRTLTPEMLALLNLPSAERRLQVFHQDLETLVIKVSKYRSTADRKLGAVKLVLKRETFRIQRQNLDNLKSTLSLLQLACYHASVSQASRNSLTDDTTARSHEEDSNGCRQMARKVDGEKRSNRWYRNEYRFRTPLYFMDKMWTIRTTNLYGWKFTLQVNNVIPWDSPVFRHCRRGEIEEVKMLFSSGSASPFDCTSDGITLLHMASRKGQVDMCRFLLENGANRNYRNEKGLSPLHYVNRYLILTDLGPEDGVWIYDLYRLFLQEAEEILFEDYMADSIRIARFSFSAPLDTLSLIQSHSFDNYSILPLEVRFKRAMALNTMLHCNLSPQVVQLAMGGSPIDQAAYLLEDVNGETLLHKITQAMGATLSIDGSIGVEAWLPLLSDALSAQADLHKISRSYRIQKTPLLGFVMSYAWGRTYIYGLQVWSFASAIQLWASMMRDTGVDLETYGRVEDCLLHSEITDYWIPVAMLHTHETHDSPLGSSEAMRPALARTIGLNYGPKPEDWHLWVTNPIDELVGEFWEMVDRSLEVMPGTWID</sequence>
<evidence type="ECO:0000313" key="6">
    <source>
        <dbReference type="Proteomes" id="UP001610444"/>
    </source>
</evidence>
<dbReference type="Proteomes" id="UP001610444">
    <property type="component" value="Unassembled WGS sequence"/>
</dbReference>
<dbReference type="PROSITE" id="PS50297">
    <property type="entry name" value="ANK_REP_REGION"/>
    <property type="match status" value="1"/>
</dbReference>
<evidence type="ECO:0000256" key="3">
    <source>
        <dbReference type="PROSITE-ProRule" id="PRU00023"/>
    </source>
</evidence>
<keyword evidence="6" id="KW-1185">Reference proteome</keyword>
<dbReference type="GeneID" id="98154874"/>
<evidence type="ECO:0000256" key="1">
    <source>
        <dbReference type="ARBA" id="ARBA00022737"/>
    </source>
</evidence>
<dbReference type="RefSeq" id="XP_070900822.1">
    <property type="nucleotide sequence ID" value="XM_071039710.1"/>
</dbReference>
<gene>
    <name evidence="5" type="ORF">BJX68DRAFT_234158</name>
</gene>
<protein>
    <recommendedName>
        <fullName evidence="7">Ankyrin repeat-containing domain protein</fullName>
    </recommendedName>
</protein>
<proteinExistence type="predicted"/>